<dbReference type="RefSeq" id="WP_369737972.1">
    <property type="nucleotide sequence ID" value="NZ_JBGEDP010000001.1"/>
</dbReference>
<evidence type="ECO:0000313" key="4">
    <source>
        <dbReference type="EMBL" id="MEY8015488.1"/>
    </source>
</evidence>
<comment type="caution">
    <text evidence="4">The sequence shown here is derived from an EMBL/GenBank/DDBJ whole genome shotgun (WGS) entry which is preliminary data.</text>
</comment>
<feature type="transmembrane region" description="Helical" evidence="3">
    <location>
        <begin position="95"/>
        <end position="119"/>
    </location>
</feature>
<reference evidence="4 5" key="1">
    <citation type="submission" date="2024-08" db="EMBL/GenBank/DDBJ databases">
        <title>Mycobacterium servetensis sp. nov., a novel rapid-growing mycobacterial species recovered from a human patient in Zaragoza, Spain.</title>
        <authorList>
            <person name="Tristancho-Baro A.I."/>
            <person name="Buenestado-Serrano S."/>
            <person name="Garcia De Viedma D."/>
            <person name="Milagro-Beamonte A."/>
            <person name="Burillo N."/>
            <person name="Sanz S."/>
            <person name="Lopez-Calleja A.I."/>
            <person name="Penas-Utrilla D."/>
            <person name="Guardingo M."/>
            <person name="Garcia M.J."/>
            <person name="Vinuelas-Bayon J."/>
        </authorList>
    </citation>
    <scope>NUCLEOTIDE SEQUENCE [LARGE SCALE GENOMIC DNA]</scope>
    <source>
        <strain evidence="5">HUMS_12744610</strain>
    </source>
</reference>
<gene>
    <name evidence="4" type="ORF">AB8998_10915</name>
</gene>
<dbReference type="EMBL" id="JBGEDP010000001">
    <property type="protein sequence ID" value="MEY8015488.1"/>
    <property type="molecule type" value="Genomic_DNA"/>
</dbReference>
<evidence type="ECO:0000256" key="1">
    <source>
        <dbReference type="ARBA" id="ARBA00004370"/>
    </source>
</evidence>
<evidence type="ECO:0008006" key="6">
    <source>
        <dbReference type="Google" id="ProtNLM"/>
    </source>
</evidence>
<sequence>MPRKASTHARGIPIGVRKSRLFVTEVPPATGDNYLALGLKGIEVIVNGSRVEGGGAHLVVNKPIGASHFAITERLPGLVRNRTGILRRSRPRRPALRWLAAGVVVIALAVAGLGGQLLYQEHQRNVAARQALAAAQAYIGKLINFDGETIEGKYGDILDGATGDFKEHYGKSSTELHRMLRENVTTVRGIITESWVKKATTSRAVILMLVDQSVKNRNSAKATLERSRVKMVMTKVDGRWLASKVRVI</sequence>
<evidence type="ECO:0000256" key="3">
    <source>
        <dbReference type="SAM" id="Phobius"/>
    </source>
</evidence>
<accession>A0ABV4BYW1</accession>
<comment type="subcellular location">
    <subcellularLocation>
        <location evidence="1">Membrane</location>
    </subcellularLocation>
</comment>
<dbReference type="Proteomes" id="UP001564760">
    <property type="component" value="Unassembled WGS sequence"/>
</dbReference>
<keyword evidence="2 3" id="KW-0472">Membrane</keyword>
<protein>
    <recommendedName>
        <fullName evidence="6">Mce associated membrane protein</fullName>
    </recommendedName>
</protein>
<proteinExistence type="predicted"/>
<keyword evidence="3" id="KW-0812">Transmembrane</keyword>
<organism evidence="4 5">
    <name type="scientific">Mycobacterium servetii</name>
    <dbReference type="NCBI Taxonomy" id="3237418"/>
    <lineage>
        <taxon>Bacteria</taxon>
        <taxon>Bacillati</taxon>
        <taxon>Actinomycetota</taxon>
        <taxon>Actinomycetes</taxon>
        <taxon>Mycobacteriales</taxon>
        <taxon>Mycobacteriaceae</taxon>
        <taxon>Mycobacterium</taxon>
    </lineage>
</organism>
<keyword evidence="5" id="KW-1185">Reference proteome</keyword>
<evidence type="ECO:0000313" key="5">
    <source>
        <dbReference type="Proteomes" id="UP001564760"/>
    </source>
</evidence>
<evidence type="ECO:0000256" key="2">
    <source>
        <dbReference type="ARBA" id="ARBA00023136"/>
    </source>
</evidence>
<dbReference type="PANTHER" id="PTHR37042:SF4">
    <property type="entry name" value="OUTER MEMBRANE PROTEIN RV1973"/>
    <property type="match status" value="1"/>
</dbReference>
<keyword evidence="3" id="KW-1133">Transmembrane helix</keyword>
<name>A0ABV4BYW1_9MYCO</name>
<dbReference type="PANTHER" id="PTHR37042">
    <property type="entry name" value="OUTER MEMBRANE PROTEIN RV1973"/>
    <property type="match status" value="1"/>
</dbReference>